<gene>
    <name evidence="1" type="ORF">MANES_03G069316v8</name>
</gene>
<comment type="caution">
    <text evidence="1">The sequence shown here is derived from an EMBL/GenBank/DDBJ whole genome shotgun (WGS) entry which is preliminary data.</text>
</comment>
<evidence type="ECO:0000313" key="1">
    <source>
        <dbReference type="EMBL" id="KAG8657473.1"/>
    </source>
</evidence>
<proteinExistence type="predicted"/>
<dbReference type="EMBL" id="CM004389">
    <property type="protein sequence ID" value="KAG8657473.1"/>
    <property type="molecule type" value="Genomic_DNA"/>
</dbReference>
<accession>A0ACB7I0B6</accession>
<name>A0ACB7I0B6_MANES</name>
<keyword evidence="2" id="KW-1185">Reference proteome</keyword>
<organism evidence="1 2">
    <name type="scientific">Manihot esculenta</name>
    <name type="common">Cassava</name>
    <name type="synonym">Jatropha manihot</name>
    <dbReference type="NCBI Taxonomy" id="3983"/>
    <lineage>
        <taxon>Eukaryota</taxon>
        <taxon>Viridiplantae</taxon>
        <taxon>Streptophyta</taxon>
        <taxon>Embryophyta</taxon>
        <taxon>Tracheophyta</taxon>
        <taxon>Spermatophyta</taxon>
        <taxon>Magnoliopsida</taxon>
        <taxon>eudicotyledons</taxon>
        <taxon>Gunneridae</taxon>
        <taxon>Pentapetalae</taxon>
        <taxon>rosids</taxon>
        <taxon>fabids</taxon>
        <taxon>Malpighiales</taxon>
        <taxon>Euphorbiaceae</taxon>
        <taxon>Crotonoideae</taxon>
        <taxon>Manihoteae</taxon>
        <taxon>Manihot</taxon>
    </lineage>
</organism>
<evidence type="ECO:0000313" key="2">
    <source>
        <dbReference type="Proteomes" id="UP000091857"/>
    </source>
</evidence>
<reference evidence="2" key="1">
    <citation type="journal article" date="2016" name="Nat. Biotechnol.">
        <title>Sequencing wild and cultivated cassava and related species reveals extensive interspecific hybridization and genetic diversity.</title>
        <authorList>
            <person name="Bredeson J.V."/>
            <person name="Lyons J.B."/>
            <person name="Prochnik S.E."/>
            <person name="Wu G.A."/>
            <person name="Ha C.M."/>
            <person name="Edsinger-Gonzales E."/>
            <person name="Grimwood J."/>
            <person name="Schmutz J."/>
            <person name="Rabbi I.Y."/>
            <person name="Egesi C."/>
            <person name="Nauluvula P."/>
            <person name="Lebot V."/>
            <person name="Ndunguru J."/>
            <person name="Mkamilo G."/>
            <person name="Bart R.S."/>
            <person name="Setter T.L."/>
            <person name="Gleadow R.M."/>
            <person name="Kulakow P."/>
            <person name="Ferguson M.E."/>
            <person name="Rounsley S."/>
            <person name="Rokhsar D.S."/>
        </authorList>
    </citation>
    <scope>NUCLEOTIDE SEQUENCE [LARGE SCALE GENOMIC DNA]</scope>
    <source>
        <strain evidence="2">cv. AM560-2</strain>
    </source>
</reference>
<sequence>MLAKKIECVEKVVYYIILALVGKLAKWLIILFEFDIVYTTQKMIKEEVEIEVEFSNKKLSLIESGVEIGVVLIVPNGEQLWISKRLHFPTTNNVTEYEACIYRLEALIMVGAKKVEVTGNSLLIISHIQEEWEDKEDRLRLYYIELKHVLRSQNQLVDALTTLSLLWKNSDKKILQQMVLIKRKILSYKGPMITHLELEDNKWLERIRRQLYKRYYEGMLLLCANNKQAKQIKEEVHAGSCCSLMSGKSTKEVDYARFLRRCHECLNHVPSSELHSIDIIRNITPIASNGHKFIIEAINYFSKEVEVESYKTVEGQKKVQFYHKEYNMLTWIPHETILDNGIFPRGVVRLSNLDGNKL</sequence>
<protein>
    <submittedName>
        <fullName evidence="1">Uncharacterized protein</fullName>
    </submittedName>
</protein>
<dbReference type="Proteomes" id="UP000091857">
    <property type="component" value="Chromosome 3"/>
</dbReference>